<evidence type="ECO:0000313" key="1">
    <source>
        <dbReference type="EMBL" id="KKN15365.1"/>
    </source>
</evidence>
<gene>
    <name evidence="1" type="ORF">LCGC14_0986830</name>
</gene>
<sequence length="70" mass="7582">MGTMSWRCFKGECDNCDGTTDFIHTPESLVDCACECHAEPVEKCPACHGVAKECGCILNCFGIKIADAKH</sequence>
<comment type="caution">
    <text evidence="1">The sequence shown here is derived from an EMBL/GenBank/DDBJ whole genome shotgun (WGS) entry which is preliminary data.</text>
</comment>
<accession>A0A0F9N719</accession>
<dbReference type="EMBL" id="LAZR01003720">
    <property type="protein sequence ID" value="KKN15365.1"/>
    <property type="molecule type" value="Genomic_DNA"/>
</dbReference>
<proteinExistence type="predicted"/>
<protein>
    <submittedName>
        <fullName evidence="1">Uncharacterized protein</fullName>
    </submittedName>
</protein>
<dbReference type="AlphaFoldDB" id="A0A0F9N719"/>
<organism evidence="1">
    <name type="scientific">marine sediment metagenome</name>
    <dbReference type="NCBI Taxonomy" id="412755"/>
    <lineage>
        <taxon>unclassified sequences</taxon>
        <taxon>metagenomes</taxon>
        <taxon>ecological metagenomes</taxon>
    </lineage>
</organism>
<reference evidence="1" key="1">
    <citation type="journal article" date="2015" name="Nature">
        <title>Complex archaea that bridge the gap between prokaryotes and eukaryotes.</title>
        <authorList>
            <person name="Spang A."/>
            <person name="Saw J.H."/>
            <person name="Jorgensen S.L."/>
            <person name="Zaremba-Niedzwiedzka K."/>
            <person name="Martijn J."/>
            <person name="Lind A.E."/>
            <person name="van Eijk R."/>
            <person name="Schleper C."/>
            <person name="Guy L."/>
            <person name="Ettema T.J."/>
        </authorList>
    </citation>
    <scope>NUCLEOTIDE SEQUENCE</scope>
</reference>
<name>A0A0F9N719_9ZZZZ</name>